<dbReference type="PANTHER" id="PTHR43806">
    <property type="entry name" value="PEPTIDASE S8"/>
    <property type="match status" value="1"/>
</dbReference>
<evidence type="ECO:0000256" key="10">
    <source>
        <dbReference type="PROSITE-ProRule" id="PRU01240"/>
    </source>
</evidence>
<keyword evidence="5 12" id="KW-0812">Transmembrane</keyword>
<evidence type="ECO:0000256" key="5">
    <source>
        <dbReference type="ARBA" id="ARBA00022692"/>
    </source>
</evidence>
<keyword evidence="6 10" id="KW-0378">Hydrolase</keyword>
<feature type="transmembrane region" description="Helical" evidence="12">
    <location>
        <begin position="378"/>
        <end position="398"/>
    </location>
</feature>
<dbReference type="SUPFAM" id="SSF52743">
    <property type="entry name" value="Subtilisin-like"/>
    <property type="match status" value="1"/>
</dbReference>
<evidence type="ECO:0000256" key="4">
    <source>
        <dbReference type="ARBA" id="ARBA00022670"/>
    </source>
</evidence>
<dbReference type="InterPro" id="IPR023834">
    <property type="entry name" value="T7SS_pept_S8A_mycosin"/>
</dbReference>
<evidence type="ECO:0000256" key="13">
    <source>
        <dbReference type="SAM" id="SignalP"/>
    </source>
</evidence>
<dbReference type="InterPro" id="IPR050131">
    <property type="entry name" value="Peptidase_S8_subtilisin-like"/>
</dbReference>
<dbReference type="Proteomes" id="UP000318103">
    <property type="component" value="Unassembled WGS sequence"/>
</dbReference>
<accession>A0A542UJF7</accession>
<keyword evidence="13" id="KW-0732">Signal</keyword>
<reference evidence="15 16" key="1">
    <citation type="submission" date="2019-06" db="EMBL/GenBank/DDBJ databases">
        <title>Sequencing the genomes of 1000 actinobacteria strains.</title>
        <authorList>
            <person name="Klenk H.-P."/>
        </authorList>
    </citation>
    <scope>NUCLEOTIDE SEQUENCE [LARGE SCALE GENOMIC DNA]</scope>
    <source>
        <strain evidence="15 16">DSM 41929</strain>
    </source>
</reference>
<dbReference type="PRINTS" id="PR00723">
    <property type="entry name" value="SUBTILISIN"/>
</dbReference>
<evidence type="ECO:0000256" key="7">
    <source>
        <dbReference type="ARBA" id="ARBA00022825"/>
    </source>
</evidence>
<feature type="domain" description="Peptidase S8/S53" evidence="14">
    <location>
        <begin position="59"/>
        <end position="318"/>
    </location>
</feature>
<dbReference type="Pfam" id="PF00082">
    <property type="entry name" value="Peptidase_S8"/>
    <property type="match status" value="1"/>
</dbReference>
<keyword evidence="4 10" id="KW-0645">Protease</keyword>
<evidence type="ECO:0000256" key="2">
    <source>
        <dbReference type="ARBA" id="ARBA00011073"/>
    </source>
</evidence>
<dbReference type="GO" id="GO:0005886">
    <property type="term" value="C:plasma membrane"/>
    <property type="evidence" value="ECO:0007669"/>
    <property type="project" value="UniProtKB-SubCell"/>
</dbReference>
<evidence type="ECO:0000313" key="16">
    <source>
        <dbReference type="Proteomes" id="UP000318103"/>
    </source>
</evidence>
<feature type="signal peptide" evidence="13">
    <location>
        <begin position="1"/>
        <end position="35"/>
    </location>
</feature>
<dbReference type="InterPro" id="IPR023827">
    <property type="entry name" value="Peptidase_S8_Asp-AS"/>
</dbReference>
<name>A0A542UJF7_9ACTN</name>
<evidence type="ECO:0000259" key="14">
    <source>
        <dbReference type="Pfam" id="PF00082"/>
    </source>
</evidence>
<comment type="similarity">
    <text evidence="2 10">Belongs to the peptidase S8 family.</text>
</comment>
<evidence type="ECO:0000256" key="9">
    <source>
        <dbReference type="ARBA" id="ARBA00023136"/>
    </source>
</evidence>
<dbReference type="Gene3D" id="3.40.50.200">
    <property type="entry name" value="Peptidase S8/S53 domain"/>
    <property type="match status" value="1"/>
</dbReference>
<dbReference type="EMBL" id="VFNX01000001">
    <property type="protein sequence ID" value="TQK99208.1"/>
    <property type="molecule type" value="Genomic_DNA"/>
</dbReference>
<evidence type="ECO:0000256" key="1">
    <source>
        <dbReference type="ARBA" id="ARBA00004162"/>
    </source>
</evidence>
<feature type="active site" description="Charge relay system" evidence="10">
    <location>
        <position position="68"/>
    </location>
</feature>
<keyword evidence="3" id="KW-1003">Cell membrane</keyword>
<evidence type="ECO:0000256" key="8">
    <source>
        <dbReference type="ARBA" id="ARBA00022989"/>
    </source>
</evidence>
<feature type="chain" id="PRO_5022098186" evidence="13">
    <location>
        <begin position="36"/>
        <end position="436"/>
    </location>
</feature>
<keyword evidence="9 12" id="KW-0472">Membrane</keyword>
<evidence type="ECO:0000313" key="15">
    <source>
        <dbReference type="EMBL" id="TQK99208.1"/>
    </source>
</evidence>
<dbReference type="InterPro" id="IPR015500">
    <property type="entry name" value="Peptidase_S8_subtilisin-rel"/>
</dbReference>
<dbReference type="InterPro" id="IPR000209">
    <property type="entry name" value="Peptidase_S8/S53_dom"/>
</dbReference>
<dbReference type="AlphaFoldDB" id="A0A542UJF7"/>
<keyword evidence="7 10" id="KW-0720">Serine protease</keyword>
<dbReference type="PROSITE" id="PS51892">
    <property type="entry name" value="SUBTILASE"/>
    <property type="match status" value="1"/>
</dbReference>
<protein>
    <submittedName>
        <fullName evidence="15">Type VII secretion-associated serine protease mycosin</fullName>
    </submittedName>
</protein>
<evidence type="ECO:0000256" key="3">
    <source>
        <dbReference type="ARBA" id="ARBA00022475"/>
    </source>
</evidence>
<sequence length="436" mass="44774">MTMRSRSERARWRSRAVSAAAGALLASIAVTPAHADSVRERQWYLDAMHADEMWKTSTGKGITIAVIDTGVQADIPDLRGQVVTGKDFSKRAGDERTDYDGHGTTMAVLIAGTGAKGATTGTYGLAPGAKIMPIRTPGFIERNRADGNQDDFPTATAKAIRFAADSRAQIISISGGSAANSRELTDAVAYALSKGKLIFAAVGNDGDALNEVNYPGATPGVVGVGAIDKSVKATKESEHGPQVDLVAPGDDIISACLGGTELCSSHGTSDATALASASAALIWSKHPNWTNNQVLRVMLNTASKPTSGKARTDYIGYGAVRPRIALTNPGDPGPADVYPLPDFKQAASNAPNGSATASAKDDRSPSPAASPSTGGGSALPWILGGAGVVVVAGGFFAAGAVRRRRRAAAVAQAHPAMPPGPGQTPWYGDSNYGGRP</sequence>
<organism evidence="15 16">
    <name type="scientific">Streptomyces puniciscabiei</name>
    <dbReference type="NCBI Taxonomy" id="164348"/>
    <lineage>
        <taxon>Bacteria</taxon>
        <taxon>Bacillati</taxon>
        <taxon>Actinomycetota</taxon>
        <taxon>Actinomycetes</taxon>
        <taxon>Kitasatosporales</taxon>
        <taxon>Streptomycetaceae</taxon>
        <taxon>Streptomyces</taxon>
    </lineage>
</organism>
<comment type="subcellular location">
    <subcellularLocation>
        <location evidence="1">Cell membrane</location>
        <topology evidence="1">Single-pass membrane protein</topology>
    </subcellularLocation>
</comment>
<dbReference type="NCBIfam" id="TIGR03921">
    <property type="entry name" value="T7SS_mycosin"/>
    <property type="match status" value="1"/>
</dbReference>
<dbReference type="OrthoDB" id="9798386at2"/>
<evidence type="ECO:0000256" key="11">
    <source>
        <dbReference type="SAM" id="MobiDB-lite"/>
    </source>
</evidence>
<feature type="active site" description="Charge relay system" evidence="10">
    <location>
        <position position="269"/>
    </location>
</feature>
<feature type="region of interest" description="Disordered" evidence="11">
    <location>
        <begin position="412"/>
        <end position="436"/>
    </location>
</feature>
<proteinExistence type="inferred from homology"/>
<comment type="caution">
    <text evidence="15">The sequence shown here is derived from an EMBL/GenBank/DDBJ whole genome shotgun (WGS) entry which is preliminary data.</text>
</comment>
<evidence type="ECO:0000256" key="12">
    <source>
        <dbReference type="SAM" id="Phobius"/>
    </source>
</evidence>
<feature type="compositionally biased region" description="Polar residues" evidence="11">
    <location>
        <begin position="346"/>
        <end position="357"/>
    </location>
</feature>
<dbReference type="PANTHER" id="PTHR43806:SF11">
    <property type="entry name" value="CEREVISIN-RELATED"/>
    <property type="match status" value="1"/>
</dbReference>
<feature type="active site" description="Charge relay system" evidence="10">
    <location>
        <position position="102"/>
    </location>
</feature>
<keyword evidence="16" id="KW-1185">Reference proteome</keyword>
<dbReference type="GO" id="GO:0004252">
    <property type="term" value="F:serine-type endopeptidase activity"/>
    <property type="evidence" value="ECO:0007669"/>
    <property type="project" value="UniProtKB-UniRule"/>
</dbReference>
<feature type="region of interest" description="Disordered" evidence="11">
    <location>
        <begin position="326"/>
        <end position="375"/>
    </location>
</feature>
<keyword evidence="8 12" id="KW-1133">Transmembrane helix</keyword>
<dbReference type="InterPro" id="IPR036852">
    <property type="entry name" value="Peptidase_S8/S53_dom_sf"/>
</dbReference>
<dbReference type="RefSeq" id="WP_107100481.1">
    <property type="nucleotide sequence ID" value="NZ_JBPJFI010000001.1"/>
</dbReference>
<evidence type="ECO:0000256" key="6">
    <source>
        <dbReference type="ARBA" id="ARBA00022801"/>
    </source>
</evidence>
<dbReference type="GO" id="GO:0006508">
    <property type="term" value="P:proteolysis"/>
    <property type="evidence" value="ECO:0007669"/>
    <property type="project" value="UniProtKB-KW"/>
</dbReference>
<gene>
    <name evidence="15" type="ORF">FB563_4271</name>
</gene>
<dbReference type="PROSITE" id="PS00136">
    <property type="entry name" value="SUBTILASE_ASP"/>
    <property type="match status" value="1"/>
</dbReference>